<keyword evidence="1" id="KW-0812">Transmembrane</keyword>
<evidence type="ECO:0000313" key="2">
    <source>
        <dbReference type="EMBL" id="KAH8987894.1"/>
    </source>
</evidence>
<keyword evidence="3" id="KW-1185">Reference proteome</keyword>
<name>A0AAD4LBM1_9AGAM</name>
<keyword evidence="1" id="KW-1133">Transmembrane helix</keyword>
<dbReference type="Proteomes" id="UP001201163">
    <property type="component" value="Unassembled WGS sequence"/>
</dbReference>
<evidence type="ECO:0000313" key="3">
    <source>
        <dbReference type="Proteomes" id="UP001201163"/>
    </source>
</evidence>
<keyword evidence="1" id="KW-0472">Membrane</keyword>
<feature type="transmembrane region" description="Helical" evidence="1">
    <location>
        <begin position="258"/>
        <end position="281"/>
    </location>
</feature>
<comment type="caution">
    <text evidence="2">The sequence shown here is derived from an EMBL/GenBank/DDBJ whole genome shotgun (WGS) entry which is preliminary data.</text>
</comment>
<sequence length="398" mass="44229">MVVGFSPTVIPFGAGLVSVPSYQSQGWTISTSTHLEGKCYAHTKAWAGTTIVTGAHIDEPGVSDQLNAWLAIIRNVITEKHVHLPETSHLFLEIHADIGSCNYYFVDHSIRTVFWLHTLDTISIGPQRSFSSGHLHTPILEPPAFPLTDECERLIETLERSKDHASSTLITTYVASSWATVASHRSLVYSDSKRSPVLTTISNVLLFGFPEEHMSRFENLGVDQLANTSRWREHVSETADDLKQQVPRMLALLSANILMLQISSLPALTKFSLILCVLSLTMMSTLLQEQWRLVGTSATTAVYLGGLVTLYGFQPIAIVHSLSQALFVWALLLRCATRSICGLVEGPPPMPDIFKDVTNVIISLIPDLPMNKQKTISSWTNPVKWMRHYLLQLTELEV</sequence>
<proteinExistence type="predicted"/>
<organism evidence="2 3">
    <name type="scientific">Lactarius akahatsu</name>
    <dbReference type="NCBI Taxonomy" id="416441"/>
    <lineage>
        <taxon>Eukaryota</taxon>
        <taxon>Fungi</taxon>
        <taxon>Dikarya</taxon>
        <taxon>Basidiomycota</taxon>
        <taxon>Agaricomycotina</taxon>
        <taxon>Agaricomycetes</taxon>
        <taxon>Russulales</taxon>
        <taxon>Russulaceae</taxon>
        <taxon>Lactarius</taxon>
    </lineage>
</organism>
<dbReference type="AlphaFoldDB" id="A0AAD4LBM1"/>
<reference evidence="2" key="1">
    <citation type="submission" date="2022-01" db="EMBL/GenBank/DDBJ databases">
        <title>Comparative genomics reveals a dynamic genome evolution in the ectomycorrhizal milk-cap (Lactarius) mushrooms.</title>
        <authorList>
            <consortium name="DOE Joint Genome Institute"/>
            <person name="Lebreton A."/>
            <person name="Tang N."/>
            <person name="Kuo A."/>
            <person name="LaButti K."/>
            <person name="Drula E."/>
            <person name="Barry K."/>
            <person name="Clum A."/>
            <person name="Lipzen A."/>
            <person name="Mousain D."/>
            <person name="Ng V."/>
            <person name="Wang R."/>
            <person name="Wang X."/>
            <person name="Dai Y."/>
            <person name="Henrissat B."/>
            <person name="Grigoriev I.V."/>
            <person name="Guerin-Laguette A."/>
            <person name="Yu F."/>
            <person name="Martin F.M."/>
        </authorList>
    </citation>
    <scope>NUCLEOTIDE SEQUENCE</scope>
    <source>
        <strain evidence="2">QP</strain>
    </source>
</reference>
<feature type="transmembrane region" description="Helical" evidence="1">
    <location>
        <begin position="293"/>
        <end position="311"/>
    </location>
</feature>
<protein>
    <submittedName>
        <fullName evidence="2">Uncharacterized protein</fullName>
    </submittedName>
</protein>
<evidence type="ECO:0000256" key="1">
    <source>
        <dbReference type="SAM" id="Phobius"/>
    </source>
</evidence>
<gene>
    <name evidence="2" type="ORF">EDB92DRAFT_2104876</name>
</gene>
<accession>A0AAD4LBM1</accession>
<feature type="transmembrane region" description="Helical" evidence="1">
    <location>
        <begin position="317"/>
        <end position="333"/>
    </location>
</feature>
<dbReference type="EMBL" id="JAKELL010000045">
    <property type="protein sequence ID" value="KAH8987894.1"/>
    <property type="molecule type" value="Genomic_DNA"/>
</dbReference>